<reference evidence="2 3" key="1">
    <citation type="submission" date="2015-08" db="EMBL/GenBank/DDBJ databases">
        <title>Next Generation Sequencing and Analysis of the Genome of Puccinia sorghi L Schw, the Causal Agent of Maize Common Rust.</title>
        <authorList>
            <person name="Rochi L."/>
            <person name="Burguener G."/>
            <person name="Darino M."/>
            <person name="Turjanski A."/>
            <person name="Kreff E."/>
            <person name="Dieguez M.J."/>
            <person name="Sacco F."/>
        </authorList>
    </citation>
    <scope>NUCLEOTIDE SEQUENCE [LARGE SCALE GENOMIC DNA]</scope>
    <source>
        <strain evidence="2 3">RO10H11247</strain>
    </source>
</reference>
<proteinExistence type="predicted"/>
<dbReference type="AlphaFoldDB" id="A0A0L6VTI1"/>
<organism evidence="2 3">
    <name type="scientific">Puccinia sorghi</name>
    <dbReference type="NCBI Taxonomy" id="27349"/>
    <lineage>
        <taxon>Eukaryota</taxon>
        <taxon>Fungi</taxon>
        <taxon>Dikarya</taxon>
        <taxon>Basidiomycota</taxon>
        <taxon>Pucciniomycotina</taxon>
        <taxon>Pucciniomycetes</taxon>
        <taxon>Pucciniales</taxon>
        <taxon>Pucciniaceae</taxon>
        <taxon>Puccinia</taxon>
    </lineage>
</organism>
<evidence type="ECO:0000256" key="1">
    <source>
        <dbReference type="SAM" id="MobiDB-lite"/>
    </source>
</evidence>
<name>A0A0L6VTI1_9BASI</name>
<sequence length="433" mass="49949">MVRYSLDLLAFYSLVDVICLSVRYSKRRMADYGEICSKYVHFFHRIIFPCSSSIFFISANLWVFESCHLNEVSLNHSKASGNQVENDGPWSKKFISMQYLKQGGQLLSIKAKTNPFQYIIITNFQGFKICISKQLHTLKYINKNNNNKTTVEKPIMIYYPYRIYKLAWEEQQYKCLSEQAYKELLRPAFIPQRFQTPSPHILSQLKPFETLLEILIPLPPGLSKNPFLTGPRSSVKQPPWKFLTFLPGECLLKFLPSQPCPRRLSSMPQETFSATDSATMKSKAKLELLDFSSQATSKLLLSWDKKPSKTNSQPSNQTILNDTPAQINMSNAITHISGLQTYLKRSPKPICLSRDHQGFNWQEAECDCLTLKLQPCIKFCKQKNLSKKYDLTKNKWTIIQQLGDFFFNPSTKQQTPSPLKKQSNSVQKIYRPG</sequence>
<feature type="compositionally biased region" description="Polar residues" evidence="1">
    <location>
        <begin position="410"/>
        <end position="427"/>
    </location>
</feature>
<accession>A0A0L6VTI1</accession>
<evidence type="ECO:0000313" key="3">
    <source>
        <dbReference type="Proteomes" id="UP000037035"/>
    </source>
</evidence>
<evidence type="ECO:0000313" key="2">
    <source>
        <dbReference type="EMBL" id="KNZ64014.1"/>
    </source>
</evidence>
<comment type="caution">
    <text evidence="2">The sequence shown here is derived from an EMBL/GenBank/DDBJ whole genome shotgun (WGS) entry which is preliminary data.</text>
</comment>
<keyword evidence="3" id="KW-1185">Reference proteome</keyword>
<gene>
    <name evidence="2" type="ORF">VP01_1075g2</name>
</gene>
<protein>
    <submittedName>
        <fullName evidence="2">Uncharacterized protein</fullName>
    </submittedName>
</protein>
<dbReference type="VEuPathDB" id="FungiDB:VP01_1075g2"/>
<dbReference type="EMBL" id="LAVV01000843">
    <property type="protein sequence ID" value="KNZ64014.1"/>
    <property type="molecule type" value="Genomic_DNA"/>
</dbReference>
<feature type="region of interest" description="Disordered" evidence="1">
    <location>
        <begin position="410"/>
        <end position="433"/>
    </location>
</feature>
<dbReference type="Proteomes" id="UP000037035">
    <property type="component" value="Unassembled WGS sequence"/>
</dbReference>